<sequence>MDHNTTTKVLDLHKKTKAELEDLVNTYAKKHGPPDESHYDGAKNTLFGWPEDGKGVWILPSTKANFERFEDIARSRPDLGHDRHAHCEIMRLAGAEFFADWRDSDRARAVKEAEPRAMEDNGARDHS</sequence>
<feature type="non-terminal residue" evidence="2">
    <location>
        <position position="127"/>
    </location>
</feature>
<proteinExistence type="predicted"/>
<dbReference type="AlphaFoldDB" id="A0A3E2H0B8"/>
<dbReference type="OrthoDB" id="3587562at2759"/>
<keyword evidence="3" id="KW-1185">Reference proteome</keyword>
<dbReference type="EMBL" id="NCSJ02000236">
    <property type="protein sequence ID" value="RFU26850.1"/>
    <property type="molecule type" value="Genomic_DNA"/>
</dbReference>
<dbReference type="Proteomes" id="UP000258309">
    <property type="component" value="Unassembled WGS sequence"/>
</dbReference>
<reference evidence="2 3" key="1">
    <citation type="submission" date="2018-05" db="EMBL/GenBank/DDBJ databases">
        <title>Draft genome sequence of Scytalidium lignicola DSM 105466, a ubiquitous saprotrophic fungus.</title>
        <authorList>
            <person name="Buettner E."/>
            <person name="Gebauer A.M."/>
            <person name="Hofrichter M."/>
            <person name="Liers C."/>
            <person name="Kellner H."/>
        </authorList>
    </citation>
    <scope>NUCLEOTIDE SEQUENCE [LARGE SCALE GENOMIC DNA]</scope>
    <source>
        <strain evidence="2 3">DSM 105466</strain>
    </source>
</reference>
<organism evidence="2 3">
    <name type="scientific">Scytalidium lignicola</name>
    <name type="common">Hyphomycete</name>
    <dbReference type="NCBI Taxonomy" id="5539"/>
    <lineage>
        <taxon>Eukaryota</taxon>
        <taxon>Fungi</taxon>
        <taxon>Dikarya</taxon>
        <taxon>Ascomycota</taxon>
        <taxon>Pezizomycotina</taxon>
        <taxon>Leotiomycetes</taxon>
        <taxon>Leotiomycetes incertae sedis</taxon>
        <taxon>Scytalidium</taxon>
    </lineage>
</organism>
<accession>A0A3E2H0B8</accession>
<evidence type="ECO:0000313" key="2">
    <source>
        <dbReference type="EMBL" id="RFU26850.1"/>
    </source>
</evidence>
<name>A0A3E2H0B8_SCYLI</name>
<gene>
    <name evidence="2" type="ORF">B7463_g9485</name>
</gene>
<evidence type="ECO:0000256" key="1">
    <source>
        <dbReference type="SAM" id="MobiDB-lite"/>
    </source>
</evidence>
<comment type="caution">
    <text evidence="2">The sequence shown here is derived from an EMBL/GenBank/DDBJ whole genome shotgun (WGS) entry which is preliminary data.</text>
</comment>
<feature type="region of interest" description="Disordered" evidence="1">
    <location>
        <begin position="108"/>
        <end position="127"/>
    </location>
</feature>
<protein>
    <submittedName>
        <fullName evidence="2">Uncharacterized protein</fullName>
    </submittedName>
</protein>
<evidence type="ECO:0000313" key="3">
    <source>
        <dbReference type="Proteomes" id="UP000258309"/>
    </source>
</evidence>
<feature type="non-terminal residue" evidence="2">
    <location>
        <position position="1"/>
    </location>
</feature>